<dbReference type="GO" id="GO:0005737">
    <property type="term" value="C:cytoplasm"/>
    <property type="evidence" value="ECO:0007669"/>
    <property type="project" value="TreeGrafter"/>
</dbReference>
<accession>A0AAE1CZF6</accession>
<protein>
    <recommendedName>
        <fullName evidence="4">Lengsin</fullName>
    </recommendedName>
    <alternativeName>
        <fullName evidence="5">Glutamate-ammonia ligase domain-containing protein 1</fullName>
    </alternativeName>
</protein>
<dbReference type="SUPFAM" id="SSF55931">
    <property type="entry name" value="Glutamine synthetase/guanido kinase"/>
    <property type="match status" value="1"/>
</dbReference>
<sequence>MKLTHRQLLQGSWLAEIVEHSPTMLALIHPPPHVTGELAGRNSRTFSCHACLELTHRQLLQVSWLAGIVEHSPAMLALSSPTVNCYRRSFSCHACLELTHRQLLQVSWLAGSVEHSPAMLALTSPTVNCYSRTFSCHACLELTHRQLLQVSWVAGIVEHSPAMLALSSPTVNCYSRTFSCHACLELTHRQLLQVSWLAGIVEHSPAMLALSSPTVNCYSRTFSCHASMKLTHRQLLQGSWLAEIVEHSPTMLALIHPPSTVTGELTAGILERSPTMLALNSPTVNCYRRTGLPWAPTFANWGPENRQASYRLKVESGDNVYIENRLPSSACNPYLVLASVVAAGLDGVRRKLDLPEPGDESKRLPPTLEEALVALEEDVQLKAALGEKTVEMFVYTKRKYEVEEFKAFKELSDKERLEKEKEYYYLPY</sequence>
<organism evidence="9 10">
    <name type="scientific">Elysia crispata</name>
    <name type="common">lettuce slug</name>
    <dbReference type="NCBI Taxonomy" id="231223"/>
    <lineage>
        <taxon>Eukaryota</taxon>
        <taxon>Metazoa</taxon>
        <taxon>Spiralia</taxon>
        <taxon>Lophotrochozoa</taxon>
        <taxon>Mollusca</taxon>
        <taxon>Gastropoda</taxon>
        <taxon>Heterobranchia</taxon>
        <taxon>Euthyneura</taxon>
        <taxon>Panpulmonata</taxon>
        <taxon>Sacoglossa</taxon>
        <taxon>Placobranchoidea</taxon>
        <taxon>Plakobranchidae</taxon>
        <taxon>Elysia</taxon>
    </lineage>
</organism>
<proteinExistence type="inferred from homology"/>
<dbReference type="Proteomes" id="UP001283361">
    <property type="component" value="Unassembled WGS sequence"/>
</dbReference>
<evidence type="ECO:0000256" key="7">
    <source>
        <dbReference type="RuleBase" id="RU000384"/>
    </source>
</evidence>
<dbReference type="InterPro" id="IPR008146">
    <property type="entry name" value="Gln_synth_cat_dom"/>
</dbReference>
<name>A0AAE1CZF6_9GAST</name>
<evidence type="ECO:0000313" key="10">
    <source>
        <dbReference type="Proteomes" id="UP001283361"/>
    </source>
</evidence>
<feature type="domain" description="GS catalytic" evidence="8">
    <location>
        <begin position="267"/>
        <end position="428"/>
    </location>
</feature>
<evidence type="ECO:0000313" key="9">
    <source>
        <dbReference type="EMBL" id="KAK3745759.1"/>
    </source>
</evidence>
<comment type="function">
    <text evidence="2">May act as a component of the cytoskeleton or as a chaperone for the reorganization of intermediate filament proteins during terminal differentiation in the lens. Does not seem to have enzymatic activity.</text>
</comment>
<evidence type="ECO:0000256" key="2">
    <source>
        <dbReference type="ARBA" id="ARBA00037583"/>
    </source>
</evidence>
<comment type="subunit">
    <text evidence="3">Dodecamer. Interacts with BFSP2 and VIM.</text>
</comment>
<evidence type="ECO:0000256" key="5">
    <source>
        <dbReference type="ARBA" id="ARBA00042675"/>
    </source>
</evidence>
<dbReference type="GO" id="GO:0004356">
    <property type="term" value="F:glutamine synthetase activity"/>
    <property type="evidence" value="ECO:0007669"/>
    <property type="project" value="InterPro"/>
</dbReference>
<dbReference type="PROSITE" id="PS51987">
    <property type="entry name" value="GS_CATALYTIC"/>
    <property type="match status" value="1"/>
</dbReference>
<dbReference type="InterPro" id="IPR014746">
    <property type="entry name" value="Gln_synth/guanido_kin_cat_dom"/>
</dbReference>
<dbReference type="PANTHER" id="PTHR43407:SF1">
    <property type="entry name" value="LENGSIN"/>
    <property type="match status" value="1"/>
</dbReference>
<dbReference type="EMBL" id="JAWDGP010006195">
    <property type="protein sequence ID" value="KAK3745759.1"/>
    <property type="molecule type" value="Genomic_DNA"/>
</dbReference>
<evidence type="ECO:0000256" key="6">
    <source>
        <dbReference type="PROSITE-ProRule" id="PRU01331"/>
    </source>
</evidence>
<evidence type="ECO:0000259" key="8">
    <source>
        <dbReference type="PROSITE" id="PS51987"/>
    </source>
</evidence>
<comment type="caution">
    <text evidence="9">The sequence shown here is derived from an EMBL/GenBank/DDBJ whole genome shotgun (WGS) entry which is preliminary data.</text>
</comment>
<keyword evidence="10" id="KW-1185">Reference proteome</keyword>
<gene>
    <name evidence="9" type="ORF">RRG08_066957</name>
</gene>
<dbReference type="SMART" id="SM01230">
    <property type="entry name" value="Gln-synt_C"/>
    <property type="match status" value="1"/>
</dbReference>
<evidence type="ECO:0000256" key="1">
    <source>
        <dbReference type="ARBA" id="ARBA00009897"/>
    </source>
</evidence>
<dbReference type="Gene3D" id="3.30.590.10">
    <property type="entry name" value="Glutamine synthetase/guanido kinase, catalytic domain"/>
    <property type="match status" value="1"/>
</dbReference>
<evidence type="ECO:0000256" key="4">
    <source>
        <dbReference type="ARBA" id="ARBA00039404"/>
    </source>
</evidence>
<dbReference type="AlphaFoldDB" id="A0AAE1CZF6"/>
<dbReference type="GO" id="GO:0016020">
    <property type="term" value="C:membrane"/>
    <property type="evidence" value="ECO:0007669"/>
    <property type="project" value="TreeGrafter"/>
</dbReference>
<dbReference type="PANTHER" id="PTHR43407">
    <property type="entry name" value="GLUTAMINE SYNTHETASE"/>
    <property type="match status" value="1"/>
</dbReference>
<comment type="similarity">
    <text evidence="1 6 7">Belongs to the glutamine synthetase family.</text>
</comment>
<dbReference type="Pfam" id="PF00120">
    <property type="entry name" value="Gln-synt_C"/>
    <property type="match status" value="1"/>
</dbReference>
<evidence type="ECO:0000256" key="3">
    <source>
        <dbReference type="ARBA" id="ARBA00038790"/>
    </source>
</evidence>
<reference evidence="9" key="1">
    <citation type="journal article" date="2023" name="G3 (Bethesda)">
        <title>A reference genome for the long-term kleptoplast-retaining sea slug Elysia crispata morphotype clarki.</title>
        <authorList>
            <person name="Eastman K.E."/>
            <person name="Pendleton A.L."/>
            <person name="Shaikh M.A."/>
            <person name="Suttiyut T."/>
            <person name="Ogas R."/>
            <person name="Tomko P."/>
            <person name="Gavelis G."/>
            <person name="Widhalm J.R."/>
            <person name="Wisecaver J.H."/>
        </authorList>
    </citation>
    <scope>NUCLEOTIDE SEQUENCE</scope>
    <source>
        <strain evidence="9">ECLA1</strain>
    </source>
</reference>